<comment type="cofactor">
    <cofactor evidence="5">
        <name>Mg(2+)</name>
        <dbReference type="ChEBI" id="CHEBI:18420"/>
    </cofactor>
</comment>
<feature type="binding site" evidence="4">
    <location>
        <position position="57"/>
    </location>
    <ligand>
        <name>substrate</name>
    </ligand>
</feature>
<dbReference type="RefSeq" id="WP_204445575.1">
    <property type="nucleotide sequence ID" value="NZ_JACJKY010000006.1"/>
</dbReference>
<dbReference type="InterPro" id="IPR002698">
    <property type="entry name" value="FTHF_cligase"/>
</dbReference>
<evidence type="ECO:0000256" key="4">
    <source>
        <dbReference type="PIRSR" id="PIRSR006806-1"/>
    </source>
</evidence>
<accession>A0A938X622</accession>
<evidence type="ECO:0000313" key="7">
    <source>
        <dbReference type="Proteomes" id="UP000774750"/>
    </source>
</evidence>
<feature type="binding site" evidence="4">
    <location>
        <begin position="11"/>
        <end position="15"/>
    </location>
    <ligand>
        <name>ATP</name>
        <dbReference type="ChEBI" id="CHEBI:30616"/>
    </ligand>
</feature>
<dbReference type="InterPro" id="IPR037171">
    <property type="entry name" value="NagB/RpiA_transferase-like"/>
</dbReference>
<dbReference type="PIRSF" id="PIRSF006806">
    <property type="entry name" value="FTHF_cligase"/>
    <property type="match status" value="1"/>
</dbReference>
<evidence type="ECO:0000256" key="1">
    <source>
        <dbReference type="ARBA" id="ARBA00010638"/>
    </source>
</evidence>
<proteinExistence type="inferred from homology"/>
<dbReference type="Gene3D" id="3.40.50.10420">
    <property type="entry name" value="NagB/RpiA/CoA transferase-like"/>
    <property type="match status" value="1"/>
</dbReference>
<dbReference type="Proteomes" id="UP000774750">
    <property type="component" value="Unassembled WGS sequence"/>
</dbReference>
<protein>
    <recommendedName>
        <fullName evidence="5">5-formyltetrahydrofolate cyclo-ligase</fullName>
        <ecNumber evidence="5">6.3.3.2</ecNumber>
    </recommendedName>
</protein>
<keyword evidence="6" id="KW-0436">Ligase</keyword>
<dbReference type="SUPFAM" id="SSF100950">
    <property type="entry name" value="NagB/RpiA/CoA transferase-like"/>
    <property type="match status" value="1"/>
</dbReference>
<comment type="similarity">
    <text evidence="1 5">Belongs to the 5-formyltetrahydrofolate cyclo-ligase family.</text>
</comment>
<gene>
    <name evidence="6" type="ORF">H6A12_05280</name>
</gene>
<dbReference type="EC" id="6.3.3.2" evidence="5"/>
<reference evidence="6" key="2">
    <citation type="journal article" date="2021" name="Sci. Rep.">
        <title>The distribution of antibiotic resistance genes in chicken gut microbiota commensals.</title>
        <authorList>
            <person name="Juricova H."/>
            <person name="Matiasovicova J."/>
            <person name="Kubasova T."/>
            <person name="Cejkova D."/>
            <person name="Rychlik I."/>
        </authorList>
    </citation>
    <scope>NUCLEOTIDE SEQUENCE</scope>
    <source>
        <strain evidence="6">An559</strain>
    </source>
</reference>
<dbReference type="NCBIfam" id="TIGR02727">
    <property type="entry name" value="MTHFS_bact"/>
    <property type="match status" value="1"/>
</dbReference>
<dbReference type="AlphaFoldDB" id="A0A938X622"/>
<sequence>MRKIVDIRPIKRELRAKYRRIRERMNAAQKKEWDHMIFCRLVEAPFYKRAKTLFCFVSTAIEVDTIAILKQAFADNKTVAVPKCMDRNGHMEFFIIHSLDELKEDMFGLLEPDPAQCEKATDFTDALCILPAFAFDTEGFRIGFGKGYYDRFLQRFSGVKAGICYNNCMTSSLPHGRYDVPADFVVTPKYILTVKKQEEQSHD</sequence>
<keyword evidence="5" id="KW-0479">Metal-binding</keyword>
<dbReference type="GO" id="GO:0005524">
    <property type="term" value="F:ATP binding"/>
    <property type="evidence" value="ECO:0007669"/>
    <property type="project" value="UniProtKB-KW"/>
</dbReference>
<evidence type="ECO:0000313" key="6">
    <source>
        <dbReference type="EMBL" id="MBM6920568.1"/>
    </source>
</evidence>
<comment type="caution">
    <text evidence="6">The sequence shown here is derived from an EMBL/GenBank/DDBJ whole genome shotgun (WGS) entry which is preliminary data.</text>
</comment>
<reference evidence="6" key="1">
    <citation type="submission" date="2020-08" db="EMBL/GenBank/DDBJ databases">
        <authorList>
            <person name="Cejkova D."/>
            <person name="Kubasova T."/>
            <person name="Jahodarova E."/>
            <person name="Rychlik I."/>
        </authorList>
    </citation>
    <scope>NUCLEOTIDE SEQUENCE</scope>
    <source>
        <strain evidence="6">An559</strain>
    </source>
</reference>
<dbReference type="GO" id="GO:0009396">
    <property type="term" value="P:folic acid-containing compound biosynthetic process"/>
    <property type="evidence" value="ECO:0007669"/>
    <property type="project" value="TreeGrafter"/>
</dbReference>
<organism evidence="6 7">
    <name type="scientific">Merdimmobilis hominis</name>
    <dbReference type="NCBI Taxonomy" id="2897707"/>
    <lineage>
        <taxon>Bacteria</taxon>
        <taxon>Bacillati</taxon>
        <taxon>Bacillota</taxon>
        <taxon>Clostridia</taxon>
        <taxon>Eubacteriales</taxon>
        <taxon>Oscillospiraceae</taxon>
        <taxon>Merdimmobilis</taxon>
    </lineage>
</organism>
<comment type="catalytic activity">
    <reaction evidence="5">
        <text>(6S)-5-formyl-5,6,7,8-tetrahydrofolate + ATP = (6R)-5,10-methenyltetrahydrofolate + ADP + phosphate</text>
        <dbReference type="Rhea" id="RHEA:10488"/>
        <dbReference type="ChEBI" id="CHEBI:30616"/>
        <dbReference type="ChEBI" id="CHEBI:43474"/>
        <dbReference type="ChEBI" id="CHEBI:57455"/>
        <dbReference type="ChEBI" id="CHEBI:57457"/>
        <dbReference type="ChEBI" id="CHEBI:456216"/>
        <dbReference type="EC" id="6.3.3.2"/>
    </reaction>
</comment>
<dbReference type="InterPro" id="IPR024185">
    <property type="entry name" value="FTHF_cligase-like_sf"/>
</dbReference>
<evidence type="ECO:0000256" key="3">
    <source>
        <dbReference type="ARBA" id="ARBA00022840"/>
    </source>
</evidence>
<keyword evidence="7" id="KW-1185">Reference proteome</keyword>
<dbReference type="GO" id="GO:0035999">
    <property type="term" value="P:tetrahydrofolate interconversion"/>
    <property type="evidence" value="ECO:0007669"/>
    <property type="project" value="TreeGrafter"/>
</dbReference>
<keyword evidence="3 4" id="KW-0067">ATP-binding</keyword>
<keyword evidence="2 4" id="KW-0547">Nucleotide-binding</keyword>
<dbReference type="EMBL" id="JACJKY010000006">
    <property type="protein sequence ID" value="MBM6920568.1"/>
    <property type="molecule type" value="Genomic_DNA"/>
</dbReference>
<feature type="binding site" evidence="4">
    <location>
        <position position="62"/>
    </location>
    <ligand>
        <name>substrate</name>
    </ligand>
</feature>
<feature type="binding site" evidence="4">
    <location>
        <begin position="141"/>
        <end position="149"/>
    </location>
    <ligand>
        <name>ATP</name>
        <dbReference type="ChEBI" id="CHEBI:30616"/>
    </ligand>
</feature>
<dbReference type="PANTHER" id="PTHR23407">
    <property type="entry name" value="ATPASE INHIBITOR/5-FORMYLTETRAHYDROFOLATE CYCLO-LIGASE"/>
    <property type="match status" value="1"/>
</dbReference>
<name>A0A938X622_9FIRM</name>
<evidence type="ECO:0000256" key="5">
    <source>
        <dbReference type="RuleBase" id="RU361279"/>
    </source>
</evidence>
<dbReference type="Pfam" id="PF01812">
    <property type="entry name" value="5-FTHF_cyc-lig"/>
    <property type="match status" value="1"/>
</dbReference>
<dbReference type="PANTHER" id="PTHR23407:SF1">
    <property type="entry name" value="5-FORMYLTETRAHYDROFOLATE CYCLO-LIGASE"/>
    <property type="match status" value="1"/>
</dbReference>
<evidence type="ECO:0000256" key="2">
    <source>
        <dbReference type="ARBA" id="ARBA00022741"/>
    </source>
</evidence>
<keyword evidence="5" id="KW-0460">Magnesium</keyword>
<dbReference type="GO" id="GO:0030272">
    <property type="term" value="F:5-formyltetrahydrofolate cyclo-ligase activity"/>
    <property type="evidence" value="ECO:0007669"/>
    <property type="project" value="UniProtKB-EC"/>
</dbReference>
<dbReference type="GO" id="GO:0046872">
    <property type="term" value="F:metal ion binding"/>
    <property type="evidence" value="ECO:0007669"/>
    <property type="project" value="UniProtKB-KW"/>
</dbReference>